<accession>X1NV89</accession>
<reference evidence="1" key="1">
    <citation type="journal article" date="2014" name="Front. Microbiol.">
        <title>High frequency of phylogenetically diverse reductive dehalogenase-homologous genes in deep subseafloor sedimentary metagenomes.</title>
        <authorList>
            <person name="Kawai M."/>
            <person name="Futagami T."/>
            <person name="Toyoda A."/>
            <person name="Takaki Y."/>
            <person name="Nishi S."/>
            <person name="Hori S."/>
            <person name="Arai W."/>
            <person name="Tsubouchi T."/>
            <person name="Morono Y."/>
            <person name="Uchiyama I."/>
            <person name="Ito T."/>
            <person name="Fujiyama A."/>
            <person name="Inagaki F."/>
            <person name="Takami H."/>
        </authorList>
    </citation>
    <scope>NUCLEOTIDE SEQUENCE</scope>
    <source>
        <strain evidence="1">Expedition CK06-06</strain>
    </source>
</reference>
<name>X1NV89_9ZZZZ</name>
<sequence length="41" mass="4583">KNSTPGTDNDIKFSISYSLPFVELFTQGELTMKDSHFMGKA</sequence>
<proteinExistence type="predicted"/>
<dbReference type="EMBL" id="BARV01042363">
    <property type="protein sequence ID" value="GAI47513.1"/>
    <property type="molecule type" value="Genomic_DNA"/>
</dbReference>
<protein>
    <submittedName>
        <fullName evidence="1">Uncharacterized protein</fullName>
    </submittedName>
</protein>
<gene>
    <name evidence="1" type="ORF">S06H3_63742</name>
</gene>
<organism evidence="1">
    <name type="scientific">marine sediment metagenome</name>
    <dbReference type="NCBI Taxonomy" id="412755"/>
    <lineage>
        <taxon>unclassified sequences</taxon>
        <taxon>metagenomes</taxon>
        <taxon>ecological metagenomes</taxon>
    </lineage>
</organism>
<feature type="non-terminal residue" evidence="1">
    <location>
        <position position="1"/>
    </location>
</feature>
<evidence type="ECO:0000313" key="1">
    <source>
        <dbReference type="EMBL" id="GAI47513.1"/>
    </source>
</evidence>
<comment type="caution">
    <text evidence="1">The sequence shown here is derived from an EMBL/GenBank/DDBJ whole genome shotgun (WGS) entry which is preliminary data.</text>
</comment>
<dbReference type="AlphaFoldDB" id="X1NV89"/>